<dbReference type="EMBL" id="JAHESD010000032">
    <property type="protein sequence ID" value="MBT1704467.1"/>
    <property type="molecule type" value="Genomic_DNA"/>
</dbReference>
<dbReference type="Proteomes" id="UP000772618">
    <property type="component" value="Unassembled WGS sequence"/>
</dbReference>
<dbReference type="RefSeq" id="WP_254154429.1">
    <property type="nucleotide sequence ID" value="NZ_JAHESD010000032.1"/>
</dbReference>
<reference evidence="1 2" key="1">
    <citation type="submission" date="2021-05" db="EMBL/GenBank/DDBJ databases">
        <title>A Polyphasic approach of four new species of the genus Ohtaekwangia: Ohtaekwangia histidinii sp. nov., Ohtaekwangia cretensis sp. nov., Ohtaekwangia indiensis sp. nov., Ohtaekwangia reichenbachii sp. nov. from diverse environment.</title>
        <authorList>
            <person name="Octaviana S."/>
        </authorList>
    </citation>
    <scope>NUCLEOTIDE SEQUENCE [LARGE SCALE GENOMIC DNA]</scope>
    <source>
        <strain evidence="1 2">PWU20</strain>
    </source>
</reference>
<name>A0ABS5VUG7_9BACT</name>
<proteinExistence type="predicted"/>
<dbReference type="SUPFAM" id="SSF82171">
    <property type="entry name" value="DPP6 N-terminal domain-like"/>
    <property type="match status" value="1"/>
</dbReference>
<dbReference type="Pfam" id="PF07676">
    <property type="entry name" value="PD40"/>
    <property type="match status" value="1"/>
</dbReference>
<evidence type="ECO:0000313" key="2">
    <source>
        <dbReference type="Proteomes" id="UP000772618"/>
    </source>
</evidence>
<sequence length="415" mass="47076">MVSRVFILLLLITCFKQVSGQAFEFYNLKKIGGTVNSKAEESMPLLSPDQSKLYFVRSFYDGNLGGRYAGTDIWVSDRIGSQWKNPTNKIALNSRDNNIAIGIHANGKTIYTLNTSRTAKVDGIYFSKLLNNNSWSEPEFIPLPGIDNQDFVGMYVSPDYDAIFISMRGSDTRGEEDIYISVKNSSGVWSRPRNMGPTINTSGFEISPFLSADKKRLYFSSNGHGGVGDADIFYCERLYNSWETWSAPINLGSVVNSKKFDAYFSIYNDTVAYFTSNRDQELADIYKVSVSSRNPLLASGQRYLTDEEWSRMVGKNVMRKVIFKNNAKTLTSAQRELLYYMGNKIYDQRDIGIHLVVTEEDDPELTQARIREIYGELRQAGIEGNRIKDVIKKDVIRSSTDGVIEVMLYRSEFQN</sequence>
<gene>
    <name evidence="1" type="ORF">KK060_14325</name>
</gene>
<protein>
    <submittedName>
        <fullName evidence="1">PD40 domain-containing protein</fullName>
    </submittedName>
</protein>
<keyword evidence="2" id="KW-1185">Reference proteome</keyword>
<evidence type="ECO:0000313" key="1">
    <source>
        <dbReference type="EMBL" id="MBT1704467.1"/>
    </source>
</evidence>
<accession>A0ABS5VUG7</accession>
<organism evidence="1 2">
    <name type="scientific">Chryseosolibacter indicus</name>
    <dbReference type="NCBI Taxonomy" id="2782351"/>
    <lineage>
        <taxon>Bacteria</taxon>
        <taxon>Pseudomonadati</taxon>
        <taxon>Bacteroidota</taxon>
        <taxon>Cytophagia</taxon>
        <taxon>Cytophagales</taxon>
        <taxon>Chryseotaleaceae</taxon>
        <taxon>Chryseosolibacter</taxon>
    </lineage>
</organism>
<comment type="caution">
    <text evidence="1">The sequence shown here is derived from an EMBL/GenBank/DDBJ whole genome shotgun (WGS) entry which is preliminary data.</text>
</comment>
<dbReference type="InterPro" id="IPR011659">
    <property type="entry name" value="WD40"/>
</dbReference>